<gene>
    <name evidence="11" type="ORF">LMS43_09480</name>
</gene>
<evidence type="ECO:0000313" key="12">
    <source>
        <dbReference type="Proteomes" id="UP001168613"/>
    </source>
</evidence>
<proteinExistence type="inferred from homology"/>
<evidence type="ECO:0000256" key="9">
    <source>
        <dbReference type="RuleBase" id="RU369079"/>
    </source>
</evidence>
<comment type="subcellular location">
    <subcellularLocation>
        <location evidence="1 9">Cell inner membrane</location>
        <topology evidence="1 9">Multi-pass membrane protein</topology>
    </subcellularLocation>
</comment>
<evidence type="ECO:0000313" key="11">
    <source>
        <dbReference type="EMBL" id="MDN4121520.1"/>
    </source>
</evidence>
<feature type="transmembrane region" description="Helical" evidence="9">
    <location>
        <begin position="54"/>
        <end position="80"/>
    </location>
</feature>
<evidence type="ECO:0000256" key="8">
    <source>
        <dbReference type="ARBA" id="ARBA00038436"/>
    </source>
</evidence>
<reference evidence="11" key="1">
    <citation type="submission" date="2021-11" db="EMBL/GenBank/DDBJ databases">
        <title>Draft genome sequence of Alcaligenes endophyticus type strain CCUG 75668T.</title>
        <authorList>
            <person name="Salva-Serra F."/>
            <person name="Duran R.E."/>
            <person name="Seeger M."/>
            <person name="Moore E.R.B."/>
            <person name="Jaen-Luchoro D."/>
        </authorList>
    </citation>
    <scope>NUCLEOTIDE SEQUENCE</scope>
    <source>
        <strain evidence="11">CCUG 75668</strain>
    </source>
</reference>
<feature type="domain" description="Tripartite ATP-independent periplasmic transporters DctQ component" evidence="10">
    <location>
        <begin position="1"/>
        <end position="128"/>
    </location>
</feature>
<comment type="caution">
    <text evidence="11">The sequence shown here is derived from an EMBL/GenBank/DDBJ whole genome shotgun (WGS) entry which is preliminary data.</text>
</comment>
<dbReference type="Proteomes" id="UP001168613">
    <property type="component" value="Unassembled WGS sequence"/>
</dbReference>
<dbReference type="PANTHER" id="PTHR35011">
    <property type="entry name" value="2,3-DIKETO-L-GULONATE TRAP TRANSPORTER SMALL PERMEASE PROTEIN YIAM"/>
    <property type="match status" value="1"/>
</dbReference>
<keyword evidence="3" id="KW-1003">Cell membrane</keyword>
<keyword evidence="12" id="KW-1185">Reference proteome</keyword>
<sequence length="138" mass="15564">MVLMVFGQVLLRYLFGISISWSAEVSQFGMVWLCFLGAALAVKERDHMRVDYFINLLPATFLPFVHIILNIILFIFVAYLSYSSIPITLAFMQDITPGLGVPYGLVSLAMPVGGILMLFYLITDSINWFVSDKKEITL</sequence>
<feature type="transmembrane region" description="Helical" evidence="9">
    <location>
        <begin position="26"/>
        <end position="42"/>
    </location>
</feature>
<comment type="caution">
    <text evidence="9">Lacks conserved residue(s) required for the propagation of feature annotation.</text>
</comment>
<evidence type="ECO:0000259" key="10">
    <source>
        <dbReference type="Pfam" id="PF04290"/>
    </source>
</evidence>
<keyword evidence="7 9" id="KW-0472">Membrane</keyword>
<evidence type="ECO:0000256" key="6">
    <source>
        <dbReference type="ARBA" id="ARBA00022989"/>
    </source>
</evidence>
<dbReference type="EMBL" id="JAJHNU010000002">
    <property type="protein sequence ID" value="MDN4121520.1"/>
    <property type="molecule type" value="Genomic_DNA"/>
</dbReference>
<organism evidence="11 12">
    <name type="scientific">Alcaligenes endophyticus</name>
    <dbReference type="NCBI Taxonomy" id="1929088"/>
    <lineage>
        <taxon>Bacteria</taxon>
        <taxon>Pseudomonadati</taxon>
        <taxon>Pseudomonadota</taxon>
        <taxon>Betaproteobacteria</taxon>
        <taxon>Burkholderiales</taxon>
        <taxon>Alcaligenaceae</taxon>
        <taxon>Alcaligenes</taxon>
    </lineage>
</organism>
<comment type="similarity">
    <text evidence="8 9">Belongs to the TRAP transporter small permease family.</text>
</comment>
<dbReference type="Pfam" id="PF04290">
    <property type="entry name" value="DctQ"/>
    <property type="match status" value="1"/>
</dbReference>
<accession>A0ABT8EK51</accession>
<keyword evidence="6 9" id="KW-1133">Transmembrane helix</keyword>
<evidence type="ECO:0000256" key="4">
    <source>
        <dbReference type="ARBA" id="ARBA00022519"/>
    </source>
</evidence>
<dbReference type="InterPro" id="IPR007387">
    <property type="entry name" value="TRAP_DctQ"/>
</dbReference>
<dbReference type="PANTHER" id="PTHR35011:SF2">
    <property type="entry name" value="2,3-DIKETO-L-GULONATE TRAP TRANSPORTER SMALL PERMEASE PROTEIN YIAM"/>
    <property type="match status" value="1"/>
</dbReference>
<dbReference type="InterPro" id="IPR055348">
    <property type="entry name" value="DctQ"/>
</dbReference>
<keyword evidence="2 9" id="KW-0813">Transport</keyword>
<evidence type="ECO:0000256" key="1">
    <source>
        <dbReference type="ARBA" id="ARBA00004429"/>
    </source>
</evidence>
<evidence type="ECO:0000256" key="5">
    <source>
        <dbReference type="ARBA" id="ARBA00022692"/>
    </source>
</evidence>
<name>A0ABT8EK51_9BURK</name>
<feature type="transmembrane region" description="Helical" evidence="9">
    <location>
        <begin position="100"/>
        <end position="123"/>
    </location>
</feature>
<keyword evidence="5 9" id="KW-0812">Transmembrane</keyword>
<protein>
    <recommendedName>
        <fullName evidence="9">TRAP transporter small permease protein</fullName>
    </recommendedName>
</protein>
<comment type="subunit">
    <text evidence="9">The complex comprises the extracytoplasmic solute receptor protein and the two transmembrane proteins.</text>
</comment>
<keyword evidence="4 9" id="KW-0997">Cell inner membrane</keyword>
<evidence type="ECO:0000256" key="7">
    <source>
        <dbReference type="ARBA" id="ARBA00023136"/>
    </source>
</evidence>
<comment type="function">
    <text evidence="9">Part of the tripartite ATP-independent periplasmic (TRAP) transport system.</text>
</comment>
<evidence type="ECO:0000256" key="2">
    <source>
        <dbReference type="ARBA" id="ARBA00022448"/>
    </source>
</evidence>
<evidence type="ECO:0000256" key="3">
    <source>
        <dbReference type="ARBA" id="ARBA00022475"/>
    </source>
</evidence>